<accession>A0A969PLW7</accession>
<feature type="transmembrane region" description="Helical" evidence="1">
    <location>
        <begin position="49"/>
        <end position="76"/>
    </location>
</feature>
<keyword evidence="3" id="KW-1185">Reference proteome</keyword>
<dbReference type="Pfam" id="PF11667">
    <property type="entry name" value="DUF3267"/>
    <property type="match status" value="1"/>
</dbReference>
<evidence type="ECO:0000256" key="1">
    <source>
        <dbReference type="SAM" id="Phobius"/>
    </source>
</evidence>
<sequence>MNCIKTVSLAKEIGQSRMWVLSILVMLLFFLVFYTMFQTFGSQAALQEAGFVYTVVLLLLILPLHLFLHCLPVWAAGKRAVFGFRRSQWPFLFYSVKEPVSRTLSLVSTLFPAVVITLFALTAAALLPAYTHVIAIVSAFHFGLCTYDFFTARQMFSAPKECLIEDNRSGFHIVQPIREVESTATE</sequence>
<reference evidence="2 3" key="1">
    <citation type="submission" date="2020-03" db="EMBL/GenBank/DDBJ databases">
        <title>Assessment of the enzymatic potential of alkaline-tolerant lipase obtained from Bacillus luteus H11 (technogenic soil) for the bioremediation of saline soils contaminated with petroleum substances.</title>
        <authorList>
            <person name="Kalwasinska A."/>
        </authorList>
    </citation>
    <scope>NUCLEOTIDE SEQUENCE [LARGE SCALE GENOMIC DNA]</scope>
    <source>
        <strain evidence="2 3">H11</strain>
    </source>
</reference>
<keyword evidence="1" id="KW-1133">Transmembrane helix</keyword>
<proteinExistence type="predicted"/>
<name>A0A969PLW7_9BACI</name>
<dbReference type="EMBL" id="JAATHJ010000003">
    <property type="protein sequence ID" value="NJP36596.1"/>
    <property type="molecule type" value="Genomic_DNA"/>
</dbReference>
<feature type="transmembrane region" description="Helical" evidence="1">
    <location>
        <begin position="104"/>
        <end position="127"/>
    </location>
</feature>
<evidence type="ECO:0000313" key="2">
    <source>
        <dbReference type="EMBL" id="NJP36596.1"/>
    </source>
</evidence>
<dbReference type="RefSeq" id="WP_168004880.1">
    <property type="nucleotide sequence ID" value="NZ_JAATHJ010000003.1"/>
</dbReference>
<feature type="transmembrane region" description="Helical" evidence="1">
    <location>
        <begin position="18"/>
        <end position="37"/>
    </location>
</feature>
<dbReference type="Proteomes" id="UP000752012">
    <property type="component" value="Unassembled WGS sequence"/>
</dbReference>
<dbReference type="InterPro" id="IPR021683">
    <property type="entry name" value="DUF3267"/>
</dbReference>
<feature type="transmembrane region" description="Helical" evidence="1">
    <location>
        <begin position="133"/>
        <end position="150"/>
    </location>
</feature>
<organism evidence="2 3">
    <name type="scientific">Alkalicoccus luteus</name>
    <dbReference type="NCBI Taxonomy" id="1237094"/>
    <lineage>
        <taxon>Bacteria</taxon>
        <taxon>Bacillati</taxon>
        <taxon>Bacillota</taxon>
        <taxon>Bacilli</taxon>
        <taxon>Bacillales</taxon>
        <taxon>Bacillaceae</taxon>
        <taxon>Alkalicoccus</taxon>
    </lineage>
</organism>
<keyword evidence="1" id="KW-0472">Membrane</keyword>
<comment type="caution">
    <text evidence="2">The sequence shown here is derived from an EMBL/GenBank/DDBJ whole genome shotgun (WGS) entry which is preliminary data.</text>
</comment>
<evidence type="ECO:0000313" key="3">
    <source>
        <dbReference type="Proteomes" id="UP000752012"/>
    </source>
</evidence>
<dbReference type="AlphaFoldDB" id="A0A969PLW7"/>
<gene>
    <name evidence="2" type="ORF">HCN83_03205</name>
</gene>
<keyword evidence="1" id="KW-0812">Transmembrane</keyword>
<protein>
    <submittedName>
        <fullName evidence="2">DUF3267 domain-containing protein</fullName>
    </submittedName>
</protein>